<reference evidence="2" key="1">
    <citation type="submission" date="2021-03" db="EMBL/GenBank/DDBJ databases">
        <title>Antimicrobial resistance genes in bacteria isolated from Japanese honey, and their potential for conferring macrolide and lincosamide resistance in the American foulbrood pathogen Paenibacillus larvae.</title>
        <authorList>
            <person name="Okamoto M."/>
            <person name="Kumagai M."/>
            <person name="Kanamori H."/>
            <person name="Takamatsu D."/>
        </authorList>
    </citation>
    <scope>NUCLEOTIDE SEQUENCE</scope>
    <source>
        <strain evidence="2">J40TS1</strain>
    </source>
</reference>
<dbReference type="PANTHER" id="PTHR39161">
    <property type="entry name" value="ADAPTER PROTEIN MECA"/>
    <property type="match status" value="1"/>
</dbReference>
<organism evidence="2 3">
    <name type="scientific">Paenibacillus montaniterrae</name>
    <dbReference type="NCBI Taxonomy" id="429341"/>
    <lineage>
        <taxon>Bacteria</taxon>
        <taxon>Bacillati</taxon>
        <taxon>Bacillota</taxon>
        <taxon>Bacilli</taxon>
        <taxon>Bacillales</taxon>
        <taxon>Paenibacillaceae</taxon>
        <taxon>Paenibacillus</taxon>
    </lineage>
</organism>
<gene>
    <name evidence="2" type="primary">mecB</name>
    <name evidence="2" type="ORF">J40TS1_08140</name>
</gene>
<dbReference type="InterPro" id="IPR008681">
    <property type="entry name" value="Neg-reg_MecA"/>
</dbReference>
<dbReference type="EMBL" id="BOSE01000001">
    <property type="protein sequence ID" value="GIP15172.1"/>
    <property type="molecule type" value="Genomic_DNA"/>
</dbReference>
<dbReference type="Proteomes" id="UP000683139">
    <property type="component" value="Unassembled WGS sequence"/>
</dbReference>
<evidence type="ECO:0000313" key="2">
    <source>
        <dbReference type="EMBL" id="GIP15172.1"/>
    </source>
</evidence>
<dbReference type="Gene3D" id="3.30.70.1950">
    <property type="match status" value="1"/>
</dbReference>
<comment type="similarity">
    <text evidence="1">Belongs to the MecA family.</text>
</comment>
<dbReference type="InterPro" id="IPR038471">
    <property type="entry name" value="MecA_C_sf"/>
</dbReference>
<protein>
    <submittedName>
        <fullName evidence="2">Adapter protein MecA 2</fullName>
    </submittedName>
</protein>
<dbReference type="Pfam" id="PF05389">
    <property type="entry name" value="MecA"/>
    <property type="match status" value="1"/>
</dbReference>
<dbReference type="AlphaFoldDB" id="A0A920CSV2"/>
<dbReference type="PIRSF" id="PIRSF029008">
    <property type="entry name" value="MecA"/>
    <property type="match status" value="1"/>
</dbReference>
<dbReference type="RefSeq" id="WP_213513359.1">
    <property type="nucleotide sequence ID" value="NZ_BOSE01000001.1"/>
</dbReference>
<dbReference type="PANTHER" id="PTHR39161:SF2">
    <property type="entry name" value="ADAPTER PROTEIN MECA 2"/>
    <property type="match status" value="1"/>
</dbReference>
<evidence type="ECO:0000256" key="1">
    <source>
        <dbReference type="ARBA" id="ARBA00005397"/>
    </source>
</evidence>
<sequence length="204" mass="23073">MKIERLGQDKIRIFLTYDDLLERGIQKEDMLREPPKLHDLFMELMEQAYNELGFEASGRPLAVEVYAMPAQGMFVVVTRGKRGSDSVDGFGEEDDLDDDIYDLDVTMEHSDIIMYSFNDFEHVISVCKSLKASQLTEGGTLYSYNNKWILSIEPSDIEASSFNSVVAVLAEYGDATSVTYAMLEEYGKVIMAEEAVSQICTHFQ</sequence>
<name>A0A920CSV2_9BACL</name>
<keyword evidence="3" id="KW-1185">Reference proteome</keyword>
<proteinExistence type="inferred from homology"/>
<dbReference type="NCBIfam" id="NF002781">
    <property type="entry name" value="PRK02899.1"/>
    <property type="match status" value="1"/>
</dbReference>
<comment type="caution">
    <text evidence="2">The sequence shown here is derived from an EMBL/GenBank/DDBJ whole genome shotgun (WGS) entry which is preliminary data.</text>
</comment>
<accession>A0A920CSV2</accession>
<evidence type="ECO:0000313" key="3">
    <source>
        <dbReference type="Proteomes" id="UP000683139"/>
    </source>
</evidence>